<evidence type="ECO:0000313" key="17">
    <source>
        <dbReference type="EMBL" id="KAK0549718.1"/>
    </source>
</evidence>
<dbReference type="GO" id="GO:0008608">
    <property type="term" value="P:attachment of spindle microtubules to kinetochore"/>
    <property type="evidence" value="ECO:0007669"/>
    <property type="project" value="InterPro"/>
</dbReference>
<evidence type="ECO:0000256" key="15">
    <source>
        <dbReference type="ARBA" id="ARBA00023328"/>
    </source>
</evidence>
<evidence type="ECO:0000256" key="14">
    <source>
        <dbReference type="ARBA" id="ARBA00023306"/>
    </source>
</evidence>
<protein>
    <recommendedName>
        <fullName evidence="5">DASH complex subunit ASK1</fullName>
    </recommendedName>
</protein>
<feature type="compositionally biased region" description="Polar residues" evidence="16">
    <location>
        <begin position="230"/>
        <end position="251"/>
    </location>
</feature>
<dbReference type="GO" id="GO:0072686">
    <property type="term" value="C:mitotic spindle"/>
    <property type="evidence" value="ECO:0007669"/>
    <property type="project" value="InterPro"/>
</dbReference>
<feature type="region of interest" description="Disordered" evidence="16">
    <location>
        <begin position="169"/>
        <end position="359"/>
    </location>
</feature>
<dbReference type="InterPro" id="IPR013964">
    <property type="entry name" value="DASH_Ask1"/>
</dbReference>
<feature type="compositionally biased region" description="Polar residues" evidence="16">
    <location>
        <begin position="135"/>
        <end position="144"/>
    </location>
</feature>
<keyword evidence="11" id="KW-0995">Kinetochore</keyword>
<dbReference type="PANTHER" id="PTHR28200">
    <property type="entry name" value="DASH COMPLEX SUBUNIT ASK1"/>
    <property type="match status" value="1"/>
</dbReference>
<keyword evidence="13" id="KW-0539">Nucleus</keyword>
<feature type="compositionally biased region" description="Low complexity" evidence="16">
    <location>
        <begin position="172"/>
        <end position="181"/>
    </location>
</feature>
<feature type="region of interest" description="Disordered" evidence="16">
    <location>
        <begin position="93"/>
        <end position="151"/>
    </location>
</feature>
<feature type="compositionally biased region" description="Pro residues" evidence="16">
    <location>
        <begin position="187"/>
        <end position="197"/>
    </location>
</feature>
<dbReference type="GO" id="GO:0042729">
    <property type="term" value="C:DASH complex"/>
    <property type="evidence" value="ECO:0007669"/>
    <property type="project" value="InterPro"/>
</dbReference>
<evidence type="ECO:0000256" key="12">
    <source>
        <dbReference type="ARBA" id="ARBA00023212"/>
    </source>
</evidence>
<evidence type="ECO:0000256" key="16">
    <source>
        <dbReference type="SAM" id="MobiDB-lite"/>
    </source>
</evidence>
<name>A0AAN6GP69_9BASI</name>
<dbReference type="GO" id="GO:0044732">
    <property type="term" value="C:mitotic spindle pole body"/>
    <property type="evidence" value="ECO:0007669"/>
    <property type="project" value="TreeGrafter"/>
</dbReference>
<accession>A0AAN6GP69</accession>
<gene>
    <name evidence="17" type="primary">ASK1</name>
    <name evidence="17" type="ORF">OC846_003956</name>
</gene>
<evidence type="ECO:0000256" key="3">
    <source>
        <dbReference type="ARBA" id="ARBA00004629"/>
    </source>
</evidence>
<evidence type="ECO:0000313" key="18">
    <source>
        <dbReference type="Proteomes" id="UP001176517"/>
    </source>
</evidence>
<dbReference type="Pfam" id="PF08655">
    <property type="entry name" value="DASH_Ask1"/>
    <property type="match status" value="1"/>
</dbReference>
<evidence type="ECO:0000256" key="1">
    <source>
        <dbReference type="ARBA" id="ARBA00004123"/>
    </source>
</evidence>
<dbReference type="GO" id="GO:0051301">
    <property type="term" value="P:cell division"/>
    <property type="evidence" value="ECO:0007669"/>
    <property type="project" value="UniProtKB-KW"/>
</dbReference>
<evidence type="ECO:0000256" key="10">
    <source>
        <dbReference type="ARBA" id="ARBA00022776"/>
    </source>
</evidence>
<keyword evidence="6" id="KW-0158">Chromosome</keyword>
<keyword evidence="14" id="KW-0131">Cell cycle</keyword>
<comment type="subcellular location">
    <subcellularLocation>
        <location evidence="3">Chromosome</location>
        <location evidence="3">Centromere</location>
        <location evidence="3">Kinetochore</location>
    </subcellularLocation>
    <subcellularLocation>
        <location evidence="2">Cytoplasm</location>
        <location evidence="2">Cytoskeleton</location>
        <location evidence="2">Spindle</location>
    </subcellularLocation>
    <subcellularLocation>
        <location evidence="1">Nucleus</location>
    </subcellularLocation>
</comment>
<dbReference type="GO" id="GO:0005874">
    <property type="term" value="C:microtubule"/>
    <property type="evidence" value="ECO:0007669"/>
    <property type="project" value="UniProtKB-KW"/>
</dbReference>
<keyword evidence="18" id="KW-1185">Reference proteome</keyword>
<keyword evidence="7" id="KW-0963">Cytoplasm</keyword>
<feature type="compositionally biased region" description="Acidic residues" evidence="16">
    <location>
        <begin position="205"/>
        <end position="217"/>
    </location>
</feature>
<keyword evidence="12" id="KW-0206">Cytoskeleton</keyword>
<comment type="similarity">
    <text evidence="4">Belongs to the DASH complex ASK1 family.</text>
</comment>
<reference evidence="17" key="1">
    <citation type="journal article" date="2023" name="PhytoFront">
        <title>Draft Genome Resources of Seven Strains of Tilletia horrida, Causal Agent of Kernel Smut of Rice.</title>
        <authorList>
            <person name="Khanal S."/>
            <person name="Antony Babu S."/>
            <person name="Zhou X.G."/>
        </authorList>
    </citation>
    <scope>NUCLEOTIDE SEQUENCE</scope>
    <source>
        <strain evidence="17">TX6</strain>
    </source>
</reference>
<evidence type="ECO:0000256" key="6">
    <source>
        <dbReference type="ARBA" id="ARBA00022454"/>
    </source>
</evidence>
<evidence type="ECO:0000256" key="13">
    <source>
        <dbReference type="ARBA" id="ARBA00023242"/>
    </source>
</evidence>
<keyword evidence="15" id="KW-0137">Centromere</keyword>
<evidence type="ECO:0000256" key="2">
    <source>
        <dbReference type="ARBA" id="ARBA00004186"/>
    </source>
</evidence>
<evidence type="ECO:0000256" key="7">
    <source>
        <dbReference type="ARBA" id="ARBA00022490"/>
    </source>
</evidence>
<dbReference type="Proteomes" id="UP001176517">
    <property type="component" value="Unassembled WGS sequence"/>
</dbReference>
<evidence type="ECO:0000256" key="4">
    <source>
        <dbReference type="ARBA" id="ARBA00010731"/>
    </source>
</evidence>
<evidence type="ECO:0000256" key="11">
    <source>
        <dbReference type="ARBA" id="ARBA00022838"/>
    </source>
</evidence>
<proteinExistence type="inferred from homology"/>
<evidence type="ECO:0000256" key="5">
    <source>
        <dbReference type="ARBA" id="ARBA00014520"/>
    </source>
</evidence>
<sequence length="359" mass="37276">MGSSMLGSSLNPGSSGLDTSQMSIAEQLMQLDQAITLTLQDIDANLSAAHQTVNNKILPAVKRYGVASARTWQGAKFWMKFFEAAADVNLSGNTPGYGVGQEEDEGLTEEGGEYYDDDDDDLKTIDATVTDRPQDQTQDVTGSSMADDGDDDILEEQQHHNLQRYSLMGTTSAAASSSKAKGQGPSLPSPSPSPLPPATSHDDSLDADDSDDLDDSVDITRLRPVASYSRYVSTPSTDNSVGVPPSITQARSIEDDTFFGIRPPTSSKSASGGARSGNNSTSSGTASKDYGSGPIQNPFAKPPSGGPKPGGGAARAGQPTYKAVENTVHGGRSLIGTDRSDTFSPPSPSPFGPSGGSSS</sequence>
<keyword evidence="8" id="KW-0132">Cell division</keyword>
<dbReference type="PANTHER" id="PTHR28200:SF1">
    <property type="entry name" value="DASH COMPLEX SUBUNIT ASK1"/>
    <property type="match status" value="1"/>
</dbReference>
<keyword evidence="9" id="KW-0493">Microtubule</keyword>
<comment type="caution">
    <text evidence="17">The sequence shown here is derived from an EMBL/GenBank/DDBJ whole genome shotgun (WGS) entry which is preliminary data.</text>
</comment>
<keyword evidence="10" id="KW-0498">Mitosis</keyword>
<evidence type="ECO:0000256" key="8">
    <source>
        <dbReference type="ARBA" id="ARBA00022618"/>
    </source>
</evidence>
<dbReference type="EMBL" id="JAPDMZ010000106">
    <property type="protein sequence ID" value="KAK0549718.1"/>
    <property type="molecule type" value="Genomic_DNA"/>
</dbReference>
<feature type="compositionally biased region" description="Acidic residues" evidence="16">
    <location>
        <begin position="101"/>
        <end position="121"/>
    </location>
</feature>
<organism evidence="17 18">
    <name type="scientific">Tilletia horrida</name>
    <dbReference type="NCBI Taxonomy" id="155126"/>
    <lineage>
        <taxon>Eukaryota</taxon>
        <taxon>Fungi</taxon>
        <taxon>Dikarya</taxon>
        <taxon>Basidiomycota</taxon>
        <taxon>Ustilaginomycotina</taxon>
        <taxon>Exobasidiomycetes</taxon>
        <taxon>Tilletiales</taxon>
        <taxon>Tilletiaceae</taxon>
        <taxon>Tilletia</taxon>
    </lineage>
</organism>
<feature type="compositionally biased region" description="Low complexity" evidence="16">
    <location>
        <begin position="265"/>
        <end position="288"/>
    </location>
</feature>
<evidence type="ECO:0000256" key="9">
    <source>
        <dbReference type="ARBA" id="ARBA00022701"/>
    </source>
</evidence>
<dbReference type="AlphaFoldDB" id="A0AAN6GP69"/>